<reference evidence="2 3" key="1">
    <citation type="submission" date="2009-01" db="EMBL/GenBank/DDBJ databases">
        <title>Complete sequence of Geobacter sp. FRC-32.</title>
        <authorList>
            <consortium name="US DOE Joint Genome Institute"/>
            <person name="Lucas S."/>
            <person name="Copeland A."/>
            <person name="Lapidus A."/>
            <person name="Glavina del Rio T."/>
            <person name="Dalin E."/>
            <person name="Tice H."/>
            <person name="Bruce D."/>
            <person name="Goodwin L."/>
            <person name="Pitluck S."/>
            <person name="Saunders E."/>
            <person name="Brettin T."/>
            <person name="Detter J.C."/>
            <person name="Han C."/>
            <person name="Larimer F."/>
            <person name="Land M."/>
            <person name="Hauser L."/>
            <person name="Kyrpides N."/>
            <person name="Ovchinnikova G."/>
            <person name="Kostka J."/>
            <person name="Richardson P."/>
        </authorList>
    </citation>
    <scope>NUCLEOTIDE SEQUENCE [LARGE SCALE GENOMIC DNA]</scope>
    <source>
        <strain evidence="3">DSM 22248 / JCM 15807 / FRC-32</strain>
    </source>
</reference>
<evidence type="ECO:0000313" key="2">
    <source>
        <dbReference type="EMBL" id="ACM21381.1"/>
    </source>
</evidence>
<evidence type="ECO:0000313" key="3">
    <source>
        <dbReference type="Proteomes" id="UP000007721"/>
    </source>
</evidence>
<name>B9M3G0_GEODF</name>
<dbReference type="RefSeq" id="WP_012648109.1">
    <property type="nucleotide sequence ID" value="NC_011979.1"/>
</dbReference>
<proteinExistence type="predicted"/>
<protein>
    <recommendedName>
        <fullName evidence="4">DUF3311 domain-containing protein</fullName>
    </recommendedName>
</protein>
<dbReference type="eggNOG" id="ENOG5033IU1">
    <property type="taxonomic scope" value="Bacteria"/>
</dbReference>
<feature type="transmembrane region" description="Helical" evidence="1">
    <location>
        <begin position="20"/>
        <end position="38"/>
    </location>
</feature>
<feature type="transmembrane region" description="Helical" evidence="1">
    <location>
        <begin position="50"/>
        <end position="68"/>
    </location>
</feature>
<accession>B9M3G0</accession>
<keyword evidence="1" id="KW-0472">Membrane</keyword>
<dbReference type="Proteomes" id="UP000007721">
    <property type="component" value="Chromosome"/>
</dbReference>
<dbReference type="EMBL" id="CP001390">
    <property type="protein sequence ID" value="ACM21381.1"/>
    <property type="molecule type" value="Genomic_DNA"/>
</dbReference>
<dbReference type="OrthoDB" id="5402297at2"/>
<dbReference type="AlphaFoldDB" id="B9M3G0"/>
<sequence length="85" mass="10277">MRMKLKQLLLLSLRTRESWVIFFILGIIMMNYPFISIFNKPIYFFDLPLLYLYLQLGWLISIFVIFLFTKANHFADKNNNHKGRS</sequence>
<keyword evidence="1" id="KW-0812">Transmembrane</keyword>
<keyword evidence="3" id="KW-1185">Reference proteome</keyword>
<evidence type="ECO:0000256" key="1">
    <source>
        <dbReference type="SAM" id="Phobius"/>
    </source>
</evidence>
<dbReference type="STRING" id="316067.Geob_3038"/>
<dbReference type="KEGG" id="geo:Geob_3038"/>
<dbReference type="HOGENOM" id="CLU_191399_0_0_7"/>
<keyword evidence="1" id="KW-1133">Transmembrane helix</keyword>
<evidence type="ECO:0008006" key="4">
    <source>
        <dbReference type="Google" id="ProtNLM"/>
    </source>
</evidence>
<gene>
    <name evidence="2" type="ordered locus">Geob_3038</name>
</gene>
<organism evidence="2 3">
    <name type="scientific">Geotalea daltonii (strain DSM 22248 / JCM 15807 / FRC-32)</name>
    <name type="common">Geobacter daltonii</name>
    <dbReference type="NCBI Taxonomy" id="316067"/>
    <lineage>
        <taxon>Bacteria</taxon>
        <taxon>Pseudomonadati</taxon>
        <taxon>Thermodesulfobacteriota</taxon>
        <taxon>Desulfuromonadia</taxon>
        <taxon>Geobacterales</taxon>
        <taxon>Geobacteraceae</taxon>
        <taxon>Geotalea</taxon>
    </lineage>
</organism>